<name>A0A9D4I5I7_DREPO</name>
<protein>
    <submittedName>
        <fullName evidence="1">Uncharacterized protein</fullName>
    </submittedName>
</protein>
<dbReference type="Proteomes" id="UP000828390">
    <property type="component" value="Unassembled WGS sequence"/>
</dbReference>
<dbReference type="AlphaFoldDB" id="A0A9D4I5I7"/>
<keyword evidence="2" id="KW-1185">Reference proteome</keyword>
<organism evidence="1 2">
    <name type="scientific">Dreissena polymorpha</name>
    <name type="common">Zebra mussel</name>
    <name type="synonym">Mytilus polymorpha</name>
    <dbReference type="NCBI Taxonomy" id="45954"/>
    <lineage>
        <taxon>Eukaryota</taxon>
        <taxon>Metazoa</taxon>
        <taxon>Spiralia</taxon>
        <taxon>Lophotrochozoa</taxon>
        <taxon>Mollusca</taxon>
        <taxon>Bivalvia</taxon>
        <taxon>Autobranchia</taxon>
        <taxon>Heteroconchia</taxon>
        <taxon>Euheterodonta</taxon>
        <taxon>Imparidentia</taxon>
        <taxon>Neoheterodontei</taxon>
        <taxon>Myida</taxon>
        <taxon>Dreissenoidea</taxon>
        <taxon>Dreissenidae</taxon>
        <taxon>Dreissena</taxon>
    </lineage>
</organism>
<proteinExistence type="predicted"/>
<dbReference type="EMBL" id="JAIWYP010000010">
    <property type="protein sequence ID" value="KAH3749020.1"/>
    <property type="molecule type" value="Genomic_DNA"/>
</dbReference>
<gene>
    <name evidence="1" type="ORF">DPMN_183509</name>
</gene>
<evidence type="ECO:0000313" key="1">
    <source>
        <dbReference type="EMBL" id="KAH3749020.1"/>
    </source>
</evidence>
<accession>A0A9D4I5I7</accession>
<reference evidence="1" key="2">
    <citation type="submission" date="2020-11" db="EMBL/GenBank/DDBJ databases">
        <authorList>
            <person name="McCartney M.A."/>
            <person name="Auch B."/>
            <person name="Kono T."/>
            <person name="Mallez S."/>
            <person name="Becker A."/>
            <person name="Gohl D.M."/>
            <person name="Silverstein K.A.T."/>
            <person name="Koren S."/>
            <person name="Bechman K.B."/>
            <person name="Herman A."/>
            <person name="Abrahante J.E."/>
            <person name="Garbe J."/>
        </authorList>
    </citation>
    <scope>NUCLEOTIDE SEQUENCE</scope>
    <source>
        <strain evidence="1">Duluth1</strain>
        <tissue evidence="1">Whole animal</tissue>
    </source>
</reference>
<evidence type="ECO:0000313" key="2">
    <source>
        <dbReference type="Proteomes" id="UP000828390"/>
    </source>
</evidence>
<comment type="caution">
    <text evidence="1">The sequence shown here is derived from an EMBL/GenBank/DDBJ whole genome shotgun (WGS) entry which is preliminary data.</text>
</comment>
<reference evidence="1" key="1">
    <citation type="journal article" date="2019" name="bioRxiv">
        <title>The Genome of the Zebra Mussel, Dreissena polymorpha: A Resource for Invasive Species Research.</title>
        <authorList>
            <person name="McCartney M.A."/>
            <person name="Auch B."/>
            <person name="Kono T."/>
            <person name="Mallez S."/>
            <person name="Zhang Y."/>
            <person name="Obille A."/>
            <person name="Becker A."/>
            <person name="Abrahante J.E."/>
            <person name="Garbe J."/>
            <person name="Badalamenti J.P."/>
            <person name="Herman A."/>
            <person name="Mangelson H."/>
            <person name="Liachko I."/>
            <person name="Sullivan S."/>
            <person name="Sone E.D."/>
            <person name="Koren S."/>
            <person name="Silverstein K.A.T."/>
            <person name="Beckman K.B."/>
            <person name="Gohl D.M."/>
        </authorList>
    </citation>
    <scope>NUCLEOTIDE SEQUENCE</scope>
    <source>
        <strain evidence="1">Duluth1</strain>
        <tissue evidence="1">Whole animal</tissue>
    </source>
</reference>
<sequence>MKVLVSILSIRHHPFYSEFCIDSLRIHRVSTVFVRVCTVFLISSSVLIRDGRDTDVFRVMDAKSLNSTVQMLSWPFIIRGLNFARELSSTHTDNQYISKTVAGPNKDVGYTAATRPIPDSSIIPDRHGSTRQFLTSQNCCVGLPEAT</sequence>